<evidence type="ECO:0000313" key="2">
    <source>
        <dbReference type="Proteomes" id="UP001055879"/>
    </source>
</evidence>
<comment type="caution">
    <text evidence="1">The sequence shown here is derived from an EMBL/GenBank/DDBJ whole genome shotgun (WGS) entry which is preliminary data.</text>
</comment>
<organism evidence="1 2">
    <name type="scientific">Arctium lappa</name>
    <name type="common">Greater burdock</name>
    <name type="synonym">Lappa major</name>
    <dbReference type="NCBI Taxonomy" id="4217"/>
    <lineage>
        <taxon>Eukaryota</taxon>
        <taxon>Viridiplantae</taxon>
        <taxon>Streptophyta</taxon>
        <taxon>Embryophyta</taxon>
        <taxon>Tracheophyta</taxon>
        <taxon>Spermatophyta</taxon>
        <taxon>Magnoliopsida</taxon>
        <taxon>eudicotyledons</taxon>
        <taxon>Gunneridae</taxon>
        <taxon>Pentapetalae</taxon>
        <taxon>asterids</taxon>
        <taxon>campanulids</taxon>
        <taxon>Asterales</taxon>
        <taxon>Asteraceae</taxon>
        <taxon>Carduoideae</taxon>
        <taxon>Cardueae</taxon>
        <taxon>Arctiinae</taxon>
        <taxon>Arctium</taxon>
    </lineage>
</organism>
<accession>A0ACB9CHE5</accession>
<gene>
    <name evidence="1" type="ORF">L6452_13156</name>
</gene>
<sequence length="78" mass="9201">MDVTRENDKIEALQIEWYEDEHPPSLPQVVANMKKLRWISCFDYPATSLARNFQPVKLCCLQLERSSVEQLWEGYKQG</sequence>
<reference evidence="2" key="1">
    <citation type="journal article" date="2022" name="Mol. Ecol. Resour.">
        <title>The genomes of chicory, endive, great burdock and yacon provide insights into Asteraceae palaeo-polyploidization history and plant inulin production.</title>
        <authorList>
            <person name="Fan W."/>
            <person name="Wang S."/>
            <person name="Wang H."/>
            <person name="Wang A."/>
            <person name="Jiang F."/>
            <person name="Liu H."/>
            <person name="Zhao H."/>
            <person name="Xu D."/>
            <person name="Zhang Y."/>
        </authorList>
    </citation>
    <scope>NUCLEOTIDE SEQUENCE [LARGE SCALE GENOMIC DNA]</scope>
    <source>
        <strain evidence="2">cv. Niubang</strain>
    </source>
</reference>
<keyword evidence="2" id="KW-1185">Reference proteome</keyword>
<dbReference type="EMBL" id="CM042050">
    <property type="protein sequence ID" value="KAI3733704.1"/>
    <property type="molecule type" value="Genomic_DNA"/>
</dbReference>
<evidence type="ECO:0000313" key="1">
    <source>
        <dbReference type="EMBL" id="KAI3733704.1"/>
    </source>
</evidence>
<protein>
    <submittedName>
        <fullName evidence="1">Uncharacterized protein</fullName>
    </submittedName>
</protein>
<name>A0ACB9CHE5_ARCLA</name>
<reference evidence="1 2" key="2">
    <citation type="journal article" date="2022" name="Mol. Ecol. Resour.">
        <title>The genomes of chicory, endive, great burdock and yacon provide insights into Asteraceae paleo-polyploidization history and plant inulin production.</title>
        <authorList>
            <person name="Fan W."/>
            <person name="Wang S."/>
            <person name="Wang H."/>
            <person name="Wang A."/>
            <person name="Jiang F."/>
            <person name="Liu H."/>
            <person name="Zhao H."/>
            <person name="Xu D."/>
            <person name="Zhang Y."/>
        </authorList>
    </citation>
    <scope>NUCLEOTIDE SEQUENCE [LARGE SCALE GENOMIC DNA]</scope>
    <source>
        <strain evidence="2">cv. Niubang</strain>
    </source>
</reference>
<proteinExistence type="predicted"/>
<dbReference type="Proteomes" id="UP001055879">
    <property type="component" value="Linkage Group LG04"/>
</dbReference>